<accession>E6QBU5</accession>
<dbReference type="EMBL" id="CABP01000077">
    <property type="protein sequence ID" value="CBI04671.1"/>
    <property type="molecule type" value="Genomic_DNA"/>
</dbReference>
<reference evidence="1" key="1">
    <citation type="submission" date="2009-10" db="EMBL/GenBank/DDBJ databases">
        <title>Diversity of trophic interactions inside an arsenic-rich microbial ecosystem.</title>
        <authorList>
            <person name="Bertin P.N."/>
            <person name="Heinrich-Salmeron A."/>
            <person name="Pelletier E."/>
            <person name="Goulhen-Chollet F."/>
            <person name="Arsene-Ploetze F."/>
            <person name="Gallien S."/>
            <person name="Calteau A."/>
            <person name="Vallenet D."/>
            <person name="Casiot C."/>
            <person name="Chane-Woon-Ming B."/>
            <person name="Giloteaux L."/>
            <person name="Barakat M."/>
            <person name="Bonnefoy V."/>
            <person name="Bruneel O."/>
            <person name="Chandler M."/>
            <person name="Cleiss J."/>
            <person name="Duran R."/>
            <person name="Elbaz-Poulichet F."/>
            <person name="Fonknechten N."/>
            <person name="Lauga B."/>
            <person name="Mornico D."/>
            <person name="Ortet P."/>
            <person name="Schaeffer C."/>
            <person name="Siguier P."/>
            <person name="Alexander Thil Smith A."/>
            <person name="Van Dorsselaer A."/>
            <person name="Weissenbach J."/>
            <person name="Medigue C."/>
            <person name="Le Paslier D."/>
        </authorList>
    </citation>
    <scope>NUCLEOTIDE SEQUENCE</scope>
</reference>
<name>E6QBU5_9ZZZZ</name>
<comment type="caution">
    <text evidence="1">The sequence shown here is derived from an EMBL/GenBank/DDBJ whole genome shotgun (WGS) entry which is preliminary data.</text>
</comment>
<gene>
    <name evidence="1" type="ORF">CARN5_1916</name>
</gene>
<sequence length="58" mass="6188">MTLLDCLVAGRFFAFRPGDSPDPNAGPEIYGIKLALIPQSGRKAFSSLGGRYADRCGL</sequence>
<organism evidence="1">
    <name type="scientific">mine drainage metagenome</name>
    <dbReference type="NCBI Taxonomy" id="410659"/>
    <lineage>
        <taxon>unclassified sequences</taxon>
        <taxon>metagenomes</taxon>
        <taxon>ecological metagenomes</taxon>
    </lineage>
</organism>
<protein>
    <submittedName>
        <fullName evidence="1">Uncharacterized protein</fullName>
    </submittedName>
</protein>
<dbReference type="AlphaFoldDB" id="E6QBU5"/>
<evidence type="ECO:0000313" key="1">
    <source>
        <dbReference type="EMBL" id="CBI04671.1"/>
    </source>
</evidence>
<proteinExistence type="predicted"/>